<evidence type="ECO:0000313" key="1">
    <source>
        <dbReference type="EMBL" id="KAI4860180.1"/>
    </source>
</evidence>
<protein>
    <submittedName>
        <fullName evidence="1">Acetyltransferase, GNAT family</fullName>
    </submittedName>
</protein>
<dbReference type="Proteomes" id="UP001497700">
    <property type="component" value="Unassembled WGS sequence"/>
</dbReference>
<keyword evidence="2" id="KW-1185">Reference proteome</keyword>
<proteinExistence type="predicted"/>
<evidence type="ECO:0000313" key="2">
    <source>
        <dbReference type="Proteomes" id="UP001497700"/>
    </source>
</evidence>
<accession>A0ACB9YMZ8</accession>
<reference evidence="1 2" key="1">
    <citation type="journal article" date="2022" name="New Phytol.">
        <title>Ecological generalism drives hyperdiversity of secondary metabolite gene clusters in xylarialean endophytes.</title>
        <authorList>
            <person name="Franco M.E.E."/>
            <person name="Wisecaver J.H."/>
            <person name="Arnold A.E."/>
            <person name="Ju Y.M."/>
            <person name="Slot J.C."/>
            <person name="Ahrendt S."/>
            <person name="Moore L.P."/>
            <person name="Eastman K.E."/>
            <person name="Scott K."/>
            <person name="Konkel Z."/>
            <person name="Mondo S.J."/>
            <person name="Kuo A."/>
            <person name="Hayes R.D."/>
            <person name="Haridas S."/>
            <person name="Andreopoulos B."/>
            <person name="Riley R."/>
            <person name="LaButti K."/>
            <person name="Pangilinan J."/>
            <person name="Lipzen A."/>
            <person name="Amirebrahimi M."/>
            <person name="Yan J."/>
            <person name="Adam C."/>
            <person name="Keymanesh K."/>
            <person name="Ng V."/>
            <person name="Louie K."/>
            <person name="Northen T."/>
            <person name="Drula E."/>
            <person name="Henrissat B."/>
            <person name="Hsieh H.M."/>
            <person name="Youens-Clark K."/>
            <person name="Lutzoni F."/>
            <person name="Miadlikowska J."/>
            <person name="Eastwood D.C."/>
            <person name="Hamelin R.C."/>
            <person name="Grigoriev I.V."/>
            <person name="U'Ren J.M."/>
        </authorList>
    </citation>
    <scope>NUCLEOTIDE SEQUENCE [LARGE SCALE GENOMIC DNA]</scope>
    <source>
        <strain evidence="1 2">CBS 119005</strain>
    </source>
</reference>
<dbReference type="EMBL" id="MU393596">
    <property type="protein sequence ID" value="KAI4860180.1"/>
    <property type="molecule type" value="Genomic_DNA"/>
</dbReference>
<comment type="caution">
    <text evidence="1">The sequence shown here is derived from an EMBL/GenBank/DDBJ whole genome shotgun (WGS) entry which is preliminary data.</text>
</comment>
<organism evidence="1 2">
    <name type="scientific">Hypoxylon rubiginosum</name>
    <dbReference type="NCBI Taxonomy" id="110542"/>
    <lineage>
        <taxon>Eukaryota</taxon>
        <taxon>Fungi</taxon>
        <taxon>Dikarya</taxon>
        <taxon>Ascomycota</taxon>
        <taxon>Pezizomycotina</taxon>
        <taxon>Sordariomycetes</taxon>
        <taxon>Xylariomycetidae</taxon>
        <taxon>Xylariales</taxon>
        <taxon>Hypoxylaceae</taxon>
        <taxon>Hypoxylon</taxon>
    </lineage>
</organism>
<sequence length="240" mass="26979">MAGRVPNPLGPIVSNDAARRPIRDTKLVGRYITVVGLSAQHADSLFPLISGPENAHLWDYVNDGPYDDIAVFRANLKARETSQDPVFYALLLNDQSADTTGDGESGKVVGMASYLRIDPKNRCIEVGVLYSPQLQRTPAATEAMYLMARHAFEGLGYRRFEWKCNSLNAPGRRAALRVGFTLEGIFRKHMIIRGRNRDTAWYSMVDDEWPGVKQALEAWLDAANFDSEGKQKKKLEEYRQ</sequence>
<name>A0ACB9YMZ8_9PEZI</name>
<gene>
    <name evidence="1" type="ORF">F4820DRAFT_437534</name>
</gene>